<reference evidence="9" key="2">
    <citation type="submission" date="2020-09" db="EMBL/GenBank/DDBJ databases">
        <authorList>
            <person name="Sun Q."/>
            <person name="Kim S."/>
        </authorList>
    </citation>
    <scope>NUCLEOTIDE SEQUENCE</scope>
    <source>
        <strain evidence="9">KCTC 42097</strain>
    </source>
</reference>
<dbReference type="AlphaFoldDB" id="A0A8J3DI15"/>
<dbReference type="Proteomes" id="UP000641137">
    <property type="component" value="Unassembled WGS sequence"/>
</dbReference>
<keyword evidence="7" id="KW-0998">Cell outer membrane</keyword>
<sequence>MKRAVSFHPSLGEATARIGQYEAEIDVARAGYYPKISGGINSNYDRRADREGFNPRATVQASQMVYDFGKVSGAVNVASAQRAVQQTELLLQTDNLVRDVAYAVIEVDRYQKLLAVAQQQVNGVEDIAKLVRQRSDTGASTLSDKIQAEARLQAAQSRVLELSAQLARWQTTLSSLTGTSVHVSGAVFPASFSKHCATGEPDWNTVPAIQQAVARRGEAMAHLSKSRADSLPTFSLDADAGYDLSGNSRSRHDEDEPEFTVGLNVRGNIYEGGANKARRNAANFALGAADAARQSAQLEVMEGLSAARSQIQGLSALQASLEKRDGMIAQTRDLYKRQYLDLGTRTLLDLLNAEQELHAARFERVNAASDLMRLNADCLYNSGRTRGAFGLQGIATGNRE</sequence>
<comment type="similarity">
    <text evidence="2">Belongs to the outer membrane factor (OMF) (TC 1.B.17) family.</text>
</comment>
<keyword evidence="3" id="KW-0813">Transport</keyword>
<keyword evidence="6" id="KW-0472">Membrane</keyword>
<evidence type="ECO:0000256" key="4">
    <source>
        <dbReference type="ARBA" id="ARBA00022452"/>
    </source>
</evidence>
<dbReference type="PANTHER" id="PTHR30026">
    <property type="entry name" value="OUTER MEMBRANE PROTEIN TOLC"/>
    <property type="match status" value="1"/>
</dbReference>
<dbReference type="SUPFAM" id="SSF56954">
    <property type="entry name" value="Outer membrane efflux proteins (OEP)"/>
    <property type="match status" value="1"/>
</dbReference>
<dbReference type="Gene3D" id="1.20.1600.10">
    <property type="entry name" value="Outer membrane efflux proteins (OEP)"/>
    <property type="match status" value="1"/>
</dbReference>
<feature type="coiled-coil region" evidence="8">
    <location>
        <begin position="145"/>
        <end position="172"/>
    </location>
</feature>
<proteinExistence type="inferred from homology"/>
<organism evidence="9 10">
    <name type="scientific">Limoniibacter endophyticus</name>
    <dbReference type="NCBI Taxonomy" id="1565040"/>
    <lineage>
        <taxon>Bacteria</taxon>
        <taxon>Pseudomonadati</taxon>
        <taxon>Pseudomonadota</taxon>
        <taxon>Alphaproteobacteria</taxon>
        <taxon>Hyphomicrobiales</taxon>
        <taxon>Bartonellaceae</taxon>
        <taxon>Limoniibacter</taxon>
    </lineage>
</organism>
<evidence type="ECO:0000256" key="8">
    <source>
        <dbReference type="SAM" id="Coils"/>
    </source>
</evidence>
<gene>
    <name evidence="9" type="ORF">GCM10010136_21640</name>
</gene>
<evidence type="ECO:0000313" key="10">
    <source>
        <dbReference type="Proteomes" id="UP000641137"/>
    </source>
</evidence>
<keyword evidence="4" id="KW-1134">Transmembrane beta strand</keyword>
<evidence type="ECO:0000256" key="1">
    <source>
        <dbReference type="ARBA" id="ARBA00004442"/>
    </source>
</evidence>
<dbReference type="GO" id="GO:0009279">
    <property type="term" value="C:cell outer membrane"/>
    <property type="evidence" value="ECO:0007669"/>
    <property type="project" value="UniProtKB-SubCell"/>
</dbReference>
<evidence type="ECO:0000256" key="3">
    <source>
        <dbReference type="ARBA" id="ARBA00022448"/>
    </source>
</evidence>
<reference evidence="9" key="1">
    <citation type="journal article" date="2014" name="Int. J. Syst. Evol. Microbiol.">
        <title>Complete genome sequence of Corynebacterium casei LMG S-19264T (=DSM 44701T), isolated from a smear-ripened cheese.</title>
        <authorList>
            <consortium name="US DOE Joint Genome Institute (JGI-PGF)"/>
            <person name="Walter F."/>
            <person name="Albersmeier A."/>
            <person name="Kalinowski J."/>
            <person name="Ruckert C."/>
        </authorList>
    </citation>
    <scope>NUCLEOTIDE SEQUENCE</scope>
    <source>
        <strain evidence="9">KCTC 42097</strain>
    </source>
</reference>
<protein>
    <submittedName>
        <fullName evidence="9">TolC family type I secretion outer membrane protein</fullName>
    </submittedName>
</protein>
<dbReference type="PANTHER" id="PTHR30026:SF22">
    <property type="entry name" value="OUTER MEMBRANE EFFLUX PROTEIN"/>
    <property type="match status" value="1"/>
</dbReference>
<dbReference type="EMBL" id="BMZO01000006">
    <property type="protein sequence ID" value="GHC73305.1"/>
    <property type="molecule type" value="Genomic_DNA"/>
</dbReference>
<dbReference type="GO" id="GO:1990281">
    <property type="term" value="C:efflux pump complex"/>
    <property type="evidence" value="ECO:0007669"/>
    <property type="project" value="TreeGrafter"/>
</dbReference>
<keyword evidence="5" id="KW-0812">Transmembrane</keyword>
<evidence type="ECO:0000256" key="7">
    <source>
        <dbReference type="ARBA" id="ARBA00023237"/>
    </source>
</evidence>
<evidence type="ECO:0000256" key="6">
    <source>
        <dbReference type="ARBA" id="ARBA00023136"/>
    </source>
</evidence>
<dbReference type="InterPro" id="IPR003423">
    <property type="entry name" value="OMP_efflux"/>
</dbReference>
<dbReference type="GO" id="GO:0015562">
    <property type="term" value="F:efflux transmembrane transporter activity"/>
    <property type="evidence" value="ECO:0007669"/>
    <property type="project" value="InterPro"/>
</dbReference>
<dbReference type="GO" id="GO:0015288">
    <property type="term" value="F:porin activity"/>
    <property type="evidence" value="ECO:0007669"/>
    <property type="project" value="TreeGrafter"/>
</dbReference>
<comment type="caution">
    <text evidence="9">The sequence shown here is derived from an EMBL/GenBank/DDBJ whole genome shotgun (WGS) entry which is preliminary data.</text>
</comment>
<dbReference type="Pfam" id="PF02321">
    <property type="entry name" value="OEP"/>
    <property type="match status" value="2"/>
</dbReference>
<comment type="subcellular location">
    <subcellularLocation>
        <location evidence="1">Cell outer membrane</location>
    </subcellularLocation>
</comment>
<dbReference type="InterPro" id="IPR051906">
    <property type="entry name" value="TolC-like"/>
</dbReference>
<name>A0A8J3DI15_9HYPH</name>
<evidence type="ECO:0000256" key="5">
    <source>
        <dbReference type="ARBA" id="ARBA00022692"/>
    </source>
</evidence>
<keyword evidence="10" id="KW-1185">Reference proteome</keyword>
<keyword evidence="8" id="KW-0175">Coiled coil</keyword>
<accession>A0A8J3DI15</accession>
<evidence type="ECO:0000313" key="9">
    <source>
        <dbReference type="EMBL" id="GHC73305.1"/>
    </source>
</evidence>
<evidence type="ECO:0000256" key="2">
    <source>
        <dbReference type="ARBA" id="ARBA00007613"/>
    </source>
</evidence>